<accession>A0A933IAN5</accession>
<keyword evidence="2 3" id="KW-0802">TPR repeat</keyword>
<dbReference type="Proteomes" id="UP000736328">
    <property type="component" value="Unassembled WGS sequence"/>
</dbReference>
<feature type="repeat" description="TPR" evidence="3">
    <location>
        <begin position="4"/>
        <end position="37"/>
    </location>
</feature>
<comment type="caution">
    <text evidence="5">The sequence shown here is derived from an EMBL/GenBank/DDBJ whole genome shotgun (WGS) entry which is preliminary data.</text>
</comment>
<evidence type="ECO:0000313" key="5">
    <source>
        <dbReference type="EMBL" id="MBI4725784.1"/>
    </source>
</evidence>
<dbReference type="PANTHER" id="PTHR44943:SF8">
    <property type="entry name" value="TPR REPEAT-CONTAINING PROTEIN MJ0263"/>
    <property type="match status" value="1"/>
</dbReference>
<keyword evidence="1" id="KW-0677">Repeat</keyword>
<protein>
    <submittedName>
        <fullName evidence="5">Tetratricopeptide repeat protein</fullName>
    </submittedName>
</protein>
<organism evidence="5 6">
    <name type="scientific">candidate division TA06 bacterium</name>
    <dbReference type="NCBI Taxonomy" id="2250710"/>
    <lineage>
        <taxon>Bacteria</taxon>
        <taxon>Bacteria division TA06</taxon>
    </lineage>
</organism>
<dbReference type="InterPro" id="IPR019734">
    <property type="entry name" value="TPR_rpt"/>
</dbReference>
<proteinExistence type="predicted"/>
<dbReference type="InterPro" id="IPR011990">
    <property type="entry name" value="TPR-like_helical_dom_sf"/>
</dbReference>
<evidence type="ECO:0000256" key="1">
    <source>
        <dbReference type="ARBA" id="ARBA00022737"/>
    </source>
</evidence>
<name>A0A933IAN5_UNCT6</name>
<feature type="compositionally biased region" description="Polar residues" evidence="4">
    <location>
        <begin position="539"/>
        <end position="548"/>
    </location>
</feature>
<feature type="region of interest" description="Disordered" evidence="4">
    <location>
        <begin position="390"/>
        <end position="425"/>
    </location>
</feature>
<dbReference type="AlphaFoldDB" id="A0A933IAN5"/>
<dbReference type="PANTHER" id="PTHR44943">
    <property type="entry name" value="CELLULOSE SYNTHASE OPERON PROTEIN C"/>
    <property type="match status" value="1"/>
</dbReference>
<dbReference type="EMBL" id="JACQXR010000009">
    <property type="protein sequence ID" value="MBI4725784.1"/>
    <property type="molecule type" value="Genomic_DNA"/>
</dbReference>
<evidence type="ECO:0000256" key="3">
    <source>
        <dbReference type="PROSITE-ProRule" id="PRU00339"/>
    </source>
</evidence>
<dbReference type="InterPro" id="IPR051685">
    <property type="entry name" value="Ycf3/AcsC/BcsC/TPR_MFPF"/>
</dbReference>
<feature type="region of interest" description="Disordered" evidence="4">
    <location>
        <begin position="466"/>
        <end position="497"/>
    </location>
</feature>
<evidence type="ECO:0000256" key="4">
    <source>
        <dbReference type="SAM" id="MobiDB-lite"/>
    </source>
</evidence>
<feature type="region of interest" description="Disordered" evidence="4">
    <location>
        <begin position="509"/>
        <end position="548"/>
    </location>
</feature>
<dbReference type="SMART" id="SM00028">
    <property type="entry name" value="TPR"/>
    <property type="match status" value="5"/>
</dbReference>
<dbReference type="Pfam" id="PF13432">
    <property type="entry name" value="TPR_16"/>
    <property type="match status" value="2"/>
</dbReference>
<evidence type="ECO:0000256" key="2">
    <source>
        <dbReference type="ARBA" id="ARBA00022803"/>
    </source>
</evidence>
<evidence type="ECO:0000313" key="6">
    <source>
        <dbReference type="Proteomes" id="UP000736328"/>
    </source>
</evidence>
<feature type="repeat" description="TPR" evidence="3">
    <location>
        <begin position="345"/>
        <end position="378"/>
    </location>
</feature>
<feature type="compositionally biased region" description="Acidic residues" evidence="4">
    <location>
        <begin position="476"/>
        <end position="486"/>
    </location>
</feature>
<sequence length="548" mass="61539">MPDIKRLKEQAHLFFQKGEWEKARRAYEQLTMVDPENPEHVLTLANIYRETGEDRKALEQYEVAVRIGEKSGDLPRSIVAAKKILSIDKGRIELYNKAGELYANSQLKSGAVREWLRYADQLKVRNDFVAMAAVHKKITALLPENQALGETSRKIEQMVAKMASDNSEDAPDPADIVPYHRLLEVALKMGNAKKIMETQLTYARVLQKRGFDRKAKSVYQKILERDPRNEEALSKILSSGSSPAMDQGQLKEELFLYCKDFQDAVWSNIGESYEKYYDVGMLYREVGLRDDAVVDFQLSIKGGQRQLKGFEMLAISFLEQGDYGLASEVLNQGISVKKFLDNEYVGLHYNLGLANEQLGDRQKALDEYEQVYILDINYKDVAQRMRNLLEKSDQTQPQTRPAPALPEPALKDEPAPAPALPGRESLSVPEEEIAAAAEYPEPGLIPEEAALEKDYQDLTAFQAQPEEPLAPSLPGLDEDVLNEEPYGDGTSADGPRVSLSTSTVEAIMEQPRQPALKSEPKKIFRPVPAKSPDDEPYLGSNQQGLSFL</sequence>
<dbReference type="SUPFAM" id="SSF48452">
    <property type="entry name" value="TPR-like"/>
    <property type="match status" value="2"/>
</dbReference>
<gene>
    <name evidence="5" type="ORF">HY768_00925</name>
</gene>
<dbReference type="Gene3D" id="1.25.40.10">
    <property type="entry name" value="Tetratricopeptide repeat domain"/>
    <property type="match status" value="2"/>
</dbReference>
<reference evidence="5" key="1">
    <citation type="submission" date="2020-07" db="EMBL/GenBank/DDBJ databases">
        <title>Huge and variable diversity of episymbiotic CPR bacteria and DPANN archaea in groundwater ecosystems.</title>
        <authorList>
            <person name="He C.Y."/>
            <person name="Keren R."/>
            <person name="Whittaker M."/>
            <person name="Farag I.F."/>
            <person name="Doudna J."/>
            <person name="Cate J.H.D."/>
            <person name="Banfield J.F."/>
        </authorList>
    </citation>
    <scope>NUCLEOTIDE SEQUENCE</scope>
    <source>
        <strain evidence="5">NC_groundwater_1520_Pr4_B-0.1um_53_5</strain>
    </source>
</reference>
<dbReference type="PROSITE" id="PS50005">
    <property type="entry name" value="TPR"/>
    <property type="match status" value="2"/>
</dbReference>